<organism evidence="4 5">
    <name type="scientific">Curvularia kusanoi</name>
    <name type="common">Cochliobolus kusanoi</name>
    <dbReference type="NCBI Taxonomy" id="90978"/>
    <lineage>
        <taxon>Eukaryota</taxon>
        <taxon>Fungi</taxon>
        <taxon>Dikarya</taxon>
        <taxon>Ascomycota</taxon>
        <taxon>Pezizomycotina</taxon>
        <taxon>Dothideomycetes</taxon>
        <taxon>Pleosporomycetidae</taxon>
        <taxon>Pleosporales</taxon>
        <taxon>Pleosporineae</taxon>
        <taxon>Pleosporaceae</taxon>
        <taxon>Curvularia</taxon>
    </lineage>
</organism>
<dbReference type="InterPro" id="IPR001138">
    <property type="entry name" value="Zn2Cys6_DnaBD"/>
</dbReference>
<sequence length="707" mass="79732">MSLPKLLPRPTGDQPPEPEPPQASKRRKGAHHTACNPCRDRREKCSGERPECKTCWRLHRLCEYAAPLGVTRQQANKQRLAVVERTSLNLQYLVRLLRESSEADALLALRRIRQAPDLEEAISVLAAAQALLAPASTTGSLPEYTSRPDEASSAGSNVQSAERSRSSSTETSGYMLEKGPAQTRDRYTQNHVSIDLPVLDLPFSRWTSACTDDRFMNHLMTLFWTWDNTVEPMLFRPLFEDDLCSNSAAFCSPFLVNALLALSCLFTSEHAAFSDPGDYMTRGRRFAEEAEQHLERKIGGPSIPLLQGQFAMFVFESNVHGGSESMKYFQGAMETYEALINNGSFERQSVGKTDARGRKEEEGLSWVTWGLYCAAWRVSQTFGFRSPVKRPFVAKLWRHSTFSLRSSDSASYWWSAYPESRHAQESMKVEIREALSNLSELAEKVLEYLYPESDGVPGLPTADPGRAVELYHTLTHWKLLLPSRLRMEDAILPSAILLHSYAEMLMSDILRPFSQFTKMQFGPFEPKERCYSHCVSLMNTIWTFRAFTSLSSEYHYIPVLAAVAFMTLQEHSLQTPWKLSLKHLPSMWGGKNYKRTQSIGFTILRSLDVQGMPITDWINALDCRSFINSAPIANILAWNPLRGRVVVPHYAHGHVHLRGEALNEAMQDLCTGVAKLTPIPPCCCQLPLELLERLWSTSSLSAAADCY</sequence>
<dbReference type="PROSITE" id="PS00463">
    <property type="entry name" value="ZN2_CY6_FUNGAL_1"/>
    <property type="match status" value="1"/>
</dbReference>
<evidence type="ECO:0000259" key="3">
    <source>
        <dbReference type="PROSITE" id="PS50048"/>
    </source>
</evidence>
<dbReference type="PANTHER" id="PTHR47256:SF3">
    <property type="entry name" value="ZN(II)2CYS6 TRANSCRIPTION FACTOR (EUROFUNG)"/>
    <property type="match status" value="1"/>
</dbReference>
<comment type="caution">
    <text evidence="4">The sequence shown here is derived from an EMBL/GenBank/DDBJ whole genome shotgun (WGS) entry which is preliminary data.</text>
</comment>
<reference evidence="4" key="1">
    <citation type="submission" date="2019-04" db="EMBL/GenBank/DDBJ databases">
        <title>Sequencing of skin fungus with MAO and IRED activity.</title>
        <authorList>
            <person name="Marsaioli A.J."/>
            <person name="Bonatto J.M.C."/>
            <person name="Reis Junior O."/>
        </authorList>
    </citation>
    <scope>NUCLEOTIDE SEQUENCE</scope>
    <source>
        <strain evidence="4">30M1</strain>
    </source>
</reference>
<evidence type="ECO:0000313" key="4">
    <source>
        <dbReference type="EMBL" id="KAF3011008.1"/>
    </source>
</evidence>
<dbReference type="EMBL" id="SWKU01000001">
    <property type="protein sequence ID" value="KAF3011008.1"/>
    <property type="molecule type" value="Genomic_DNA"/>
</dbReference>
<dbReference type="SMART" id="SM00066">
    <property type="entry name" value="GAL4"/>
    <property type="match status" value="1"/>
</dbReference>
<dbReference type="PROSITE" id="PS50048">
    <property type="entry name" value="ZN2_CY6_FUNGAL_2"/>
    <property type="match status" value="1"/>
</dbReference>
<dbReference type="CDD" id="cd12148">
    <property type="entry name" value="fungal_TF_MHR"/>
    <property type="match status" value="1"/>
</dbReference>
<dbReference type="GO" id="GO:0000981">
    <property type="term" value="F:DNA-binding transcription factor activity, RNA polymerase II-specific"/>
    <property type="evidence" value="ECO:0007669"/>
    <property type="project" value="InterPro"/>
</dbReference>
<evidence type="ECO:0000256" key="2">
    <source>
        <dbReference type="SAM" id="MobiDB-lite"/>
    </source>
</evidence>
<dbReference type="CDD" id="cd00067">
    <property type="entry name" value="GAL4"/>
    <property type="match status" value="1"/>
</dbReference>
<dbReference type="InterPro" id="IPR053187">
    <property type="entry name" value="Notoamide_regulator"/>
</dbReference>
<evidence type="ECO:0000313" key="5">
    <source>
        <dbReference type="Proteomes" id="UP000801428"/>
    </source>
</evidence>
<gene>
    <name evidence="4" type="ORF">E8E13_010819</name>
</gene>
<keyword evidence="1" id="KW-0539">Nucleus</keyword>
<accession>A0A9P4TQQ0</accession>
<dbReference type="Gene3D" id="4.10.240.10">
    <property type="entry name" value="Zn(2)-C6 fungal-type DNA-binding domain"/>
    <property type="match status" value="1"/>
</dbReference>
<keyword evidence="5" id="KW-1185">Reference proteome</keyword>
<dbReference type="AlphaFoldDB" id="A0A9P4TQQ0"/>
<feature type="region of interest" description="Disordered" evidence="2">
    <location>
        <begin position="1"/>
        <end position="34"/>
    </location>
</feature>
<dbReference type="InterPro" id="IPR036864">
    <property type="entry name" value="Zn2-C6_fun-type_DNA-bd_sf"/>
</dbReference>
<dbReference type="SUPFAM" id="SSF57701">
    <property type="entry name" value="Zn2/Cys6 DNA-binding domain"/>
    <property type="match status" value="1"/>
</dbReference>
<protein>
    <recommendedName>
        <fullName evidence="3">Zn(2)-C6 fungal-type domain-containing protein</fullName>
    </recommendedName>
</protein>
<feature type="domain" description="Zn(2)-C6 fungal-type" evidence="3">
    <location>
        <begin position="34"/>
        <end position="64"/>
    </location>
</feature>
<dbReference type="PANTHER" id="PTHR47256">
    <property type="entry name" value="ZN(II)2CYS6 TRANSCRIPTION FACTOR (EUROFUNG)-RELATED"/>
    <property type="match status" value="1"/>
</dbReference>
<dbReference type="Proteomes" id="UP000801428">
    <property type="component" value="Unassembled WGS sequence"/>
</dbReference>
<dbReference type="Pfam" id="PF00172">
    <property type="entry name" value="Zn_clus"/>
    <property type="match status" value="1"/>
</dbReference>
<name>A0A9P4TQQ0_CURKU</name>
<evidence type="ECO:0000256" key="1">
    <source>
        <dbReference type="ARBA" id="ARBA00023242"/>
    </source>
</evidence>
<proteinExistence type="predicted"/>
<feature type="region of interest" description="Disordered" evidence="2">
    <location>
        <begin position="138"/>
        <end position="186"/>
    </location>
</feature>
<dbReference type="GO" id="GO:0008270">
    <property type="term" value="F:zinc ion binding"/>
    <property type="evidence" value="ECO:0007669"/>
    <property type="project" value="InterPro"/>
</dbReference>
<dbReference type="OrthoDB" id="5595695at2759"/>